<evidence type="ECO:0000256" key="3">
    <source>
        <dbReference type="ARBA" id="ARBA00011738"/>
    </source>
</evidence>
<evidence type="ECO:0000313" key="9">
    <source>
        <dbReference type="EMBL" id="CAF3846449.1"/>
    </source>
</evidence>
<sequence>MSYGRTAIFAAVSCNRFIRQFKNALPYVFGTATTIAYCYTHKPFNKHHATTLDSFKTDVSETYPDKPLESFMAEPITNKDLLQKNSYQARMEVFILKLQKQLCQSLEDYEVKQNNQVRFKVDRWTREEGGGGITCVMQDGDVFEKAGVNISVVHGKLPIQAIEQMRARGHQFVARNTSLDFFAAGISSVVHPRNPHVPTIHFNYRYFELVDVDGKIHWWYGGGTDMTPYYLNETDCKHFHLSLKETCDKYDNSYYSKFKKWCDDYFNINYRSNERRGIGGIFFDDLNQPDQESCFSFVKACANTVIPSYIPIVKKNYQQTYTTQEREWQLLRRGRYAEFNLVLDRGTKFGLQTPGARIESILMSLPPVAKWKYGWEFKDDSPEMKLMKVLKEPKEWV</sequence>
<comment type="caution">
    <text evidence="8">The sequence shown here is derived from an EMBL/GenBank/DDBJ whole genome shotgun (WGS) entry which is preliminary data.</text>
</comment>
<dbReference type="FunFam" id="3.40.1500.10:FF:000002">
    <property type="entry name" value="oxygen-dependent coproporphyrinogen-III oxidase, mitochondrial"/>
    <property type="match status" value="1"/>
</dbReference>
<dbReference type="Proteomes" id="UP000663844">
    <property type="component" value="Unassembled WGS sequence"/>
</dbReference>
<dbReference type="InterPro" id="IPR001260">
    <property type="entry name" value="Coprogen_oxidase_aer"/>
</dbReference>
<reference evidence="8" key="1">
    <citation type="submission" date="2021-02" db="EMBL/GenBank/DDBJ databases">
        <authorList>
            <person name="Nowell W R."/>
        </authorList>
    </citation>
    <scope>NUCLEOTIDE SEQUENCE</scope>
</reference>
<evidence type="ECO:0000313" key="8">
    <source>
        <dbReference type="EMBL" id="CAF1411346.1"/>
    </source>
</evidence>
<dbReference type="Gene3D" id="3.40.1500.10">
    <property type="entry name" value="Coproporphyrinogen III oxidase, aerobic"/>
    <property type="match status" value="1"/>
</dbReference>
<evidence type="ECO:0000256" key="5">
    <source>
        <dbReference type="ARBA" id="ARBA00023002"/>
    </source>
</evidence>
<evidence type="ECO:0000256" key="4">
    <source>
        <dbReference type="ARBA" id="ARBA00012869"/>
    </source>
</evidence>
<evidence type="ECO:0000256" key="2">
    <source>
        <dbReference type="ARBA" id="ARBA00010644"/>
    </source>
</evidence>
<comment type="pathway">
    <text evidence="1">Porphyrin-containing compound metabolism; protoporphyrin-IX biosynthesis; protoporphyrinogen-IX from coproporphyrinogen-III (O2 route): step 1/1.</text>
</comment>
<keyword evidence="7" id="KW-0627">Porphyrin biosynthesis</keyword>
<dbReference type="EMBL" id="CAJOAZ010001703">
    <property type="protein sequence ID" value="CAF3846449.1"/>
    <property type="molecule type" value="Genomic_DNA"/>
</dbReference>
<dbReference type="GO" id="GO:0005737">
    <property type="term" value="C:cytoplasm"/>
    <property type="evidence" value="ECO:0007669"/>
    <property type="project" value="TreeGrafter"/>
</dbReference>
<evidence type="ECO:0000256" key="1">
    <source>
        <dbReference type="ARBA" id="ARBA00005168"/>
    </source>
</evidence>
<proteinExistence type="inferred from homology"/>
<dbReference type="PIRSF" id="PIRSF000166">
    <property type="entry name" value="Coproporphyri_ox"/>
    <property type="match status" value="1"/>
</dbReference>
<dbReference type="PANTHER" id="PTHR10755:SF0">
    <property type="entry name" value="OXYGEN-DEPENDENT COPROPORPHYRINOGEN-III OXIDASE, MITOCHONDRIAL"/>
    <property type="match status" value="1"/>
</dbReference>
<dbReference type="Proteomes" id="UP000663845">
    <property type="component" value="Unassembled WGS sequence"/>
</dbReference>
<evidence type="ECO:0000256" key="6">
    <source>
        <dbReference type="ARBA" id="ARBA00023133"/>
    </source>
</evidence>
<keyword evidence="6" id="KW-0350">Heme biosynthesis</keyword>
<dbReference type="InterPro" id="IPR036406">
    <property type="entry name" value="Coprogen_oxidase_aer_sf"/>
</dbReference>
<gene>
    <name evidence="8" type="ORF">JYZ213_LOCUS38402</name>
    <name evidence="9" type="ORF">OXD698_LOCUS21012</name>
</gene>
<dbReference type="PRINTS" id="PR00073">
    <property type="entry name" value="COPRGNOXDASE"/>
</dbReference>
<dbReference type="AlphaFoldDB" id="A0A815LPK2"/>
<dbReference type="SUPFAM" id="SSF102886">
    <property type="entry name" value="Coproporphyrinogen III oxidase"/>
    <property type="match status" value="1"/>
</dbReference>
<evidence type="ECO:0000256" key="7">
    <source>
        <dbReference type="ARBA" id="ARBA00023244"/>
    </source>
</evidence>
<organism evidence="8 10">
    <name type="scientific">Adineta steineri</name>
    <dbReference type="NCBI Taxonomy" id="433720"/>
    <lineage>
        <taxon>Eukaryota</taxon>
        <taxon>Metazoa</taxon>
        <taxon>Spiralia</taxon>
        <taxon>Gnathifera</taxon>
        <taxon>Rotifera</taxon>
        <taxon>Eurotatoria</taxon>
        <taxon>Bdelloidea</taxon>
        <taxon>Adinetida</taxon>
        <taxon>Adinetidae</taxon>
        <taxon>Adineta</taxon>
    </lineage>
</organism>
<dbReference type="NCBIfam" id="NF003727">
    <property type="entry name" value="PRK05330.1"/>
    <property type="match status" value="1"/>
</dbReference>
<accession>A0A815LPK2</accession>
<name>A0A815LPK2_9BILA</name>
<comment type="similarity">
    <text evidence="2">Belongs to the aerobic coproporphyrinogen-III oxidase family.</text>
</comment>
<dbReference type="Pfam" id="PF01218">
    <property type="entry name" value="Coprogen_oxidas"/>
    <property type="match status" value="1"/>
</dbReference>
<comment type="subunit">
    <text evidence="3">Homodimer.</text>
</comment>
<dbReference type="UniPathway" id="UPA00251">
    <property type="reaction ID" value="UER00322"/>
</dbReference>
<protein>
    <recommendedName>
        <fullName evidence="4">coproporphyrinogen oxidase</fullName>
        <ecNumber evidence="4">1.3.3.3</ecNumber>
    </recommendedName>
</protein>
<keyword evidence="5" id="KW-0560">Oxidoreductase</keyword>
<dbReference type="GO" id="GO:0006782">
    <property type="term" value="P:protoporphyrinogen IX biosynthetic process"/>
    <property type="evidence" value="ECO:0007669"/>
    <property type="project" value="UniProtKB-UniPathway"/>
</dbReference>
<evidence type="ECO:0000313" key="10">
    <source>
        <dbReference type="Proteomes" id="UP000663845"/>
    </source>
</evidence>
<dbReference type="EMBL" id="CAJNOG010001123">
    <property type="protein sequence ID" value="CAF1411346.1"/>
    <property type="molecule type" value="Genomic_DNA"/>
</dbReference>
<dbReference type="PANTHER" id="PTHR10755">
    <property type="entry name" value="COPROPORPHYRINOGEN III OXIDASE, MITOCHONDRIAL"/>
    <property type="match status" value="1"/>
</dbReference>
<dbReference type="EC" id="1.3.3.3" evidence="4"/>
<dbReference type="GO" id="GO:0004109">
    <property type="term" value="F:coproporphyrinogen oxidase activity"/>
    <property type="evidence" value="ECO:0007669"/>
    <property type="project" value="UniProtKB-EC"/>
</dbReference>